<dbReference type="InterPro" id="IPR030392">
    <property type="entry name" value="S74_ICA"/>
</dbReference>
<gene>
    <name evidence="2" type="ORF">AB7A72_05105</name>
</gene>
<accession>A0ABV4AYR7</accession>
<feature type="domain" description="Peptidase S74" evidence="1">
    <location>
        <begin position="452"/>
        <end position="554"/>
    </location>
</feature>
<dbReference type="Proteomes" id="UP001562178">
    <property type="component" value="Unassembled WGS sequence"/>
</dbReference>
<comment type="caution">
    <text evidence="2">The sequence shown here is derived from an EMBL/GenBank/DDBJ whole genome shotgun (WGS) entry which is preliminary data.</text>
</comment>
<evidence type="ECO:0000313" key="2">
    <source>
        <dbReference type="EMBL" id="MEY2250371.1"/>
    </source>
</evidence>
<evidence type="ECO:0000259" key="1">
    <source>
        <dbReference type="PROSITE" id="PS51688"/>
    </source>
</evidence>
<organism evidence="2 3">
    <name type="scientific">Comamonas sediminis</name>
    <dbReference type="NCBI Taxonomy" id="1783360"/>
    <lineage>
        <taxon>Bacteria</taxon>
        <taxon>Pseudomonadati</taxon>
        <taxon>Pseudomonadota</taxon>
        <taxon>Betaproteobacteria</taxon>
        <taxon>Burkholderiales</taxon>
        <taxon>Comamonadaceae</taxon>
        <taxon>Comamonas</taxon>
    </lineage>
</organism>
<dbReference type="PROSITE" id="PS51688">
    <property type="entry name" value="ICA"/>
    <property type="match status" value="1"/>
</dbReference>
<name>A0ABV4AYR7_9BURK</name>
<dbReference type="RefSeq" id="WP_369459219.1">
    <property type="nucleotide sequence ID" value="NZ_JBGBDC010000002.1"/>
</dbReference>
<reference evidence="2 3" key="1">
    <citation type="journal article" date="2016" name="Int. J. Syst. Evol. Microbiol.">
        <title>Description of Comamonas sediminis sp. nov., isolated from lagoon sediments.</title>
        <authorList>
            <person name="Subhash Y."/>
            <person name="Bang J.J."/>
            <person name="You T.H."/>
            <person name="Lee S.S."/>
        </authorList>
    </citation>
    <scope>NUCLEOTIDE SEQUENCE [LARGE SCALE GENOMIC DNA]</scope>
    <source>
        <strain evidence="2 3">JCM 31169</strain>
    </source>
</reference>
<evidence type="ECO:0000313" key="3">
    <source>
        <dbReference type="Proteomes" id="UP001562178"/>
    </source>
</evidence>
<protein>
    <submittedName>
        <fullName evidence="2">Tail fiber domain-containing protein</fullName>
    </submittedName>
</protein>
<sequence>MPQLFLNNFQTVFIAAVKAAPASSTPATELDYGVLRVSDGAAGQLVSPAAGDWYVLTAYKREGSLESNIEVMRVTLVDNSVVGECRLTVLRAQEGTMRQAYLPGDMLEMRVTAGGMREFAQNADPRLTNSRPPTGAAGGVLAGNYPNPGFAQAMATAADLVGKVDKVAGKGLSTNDFANADVAKLSGIAEQATKNATDAQLRDRSTHTGTQAISTVTGLQAAIDGKVDKVAGKGLSTTDYSAAEAAKLASIAEQATKNATDAQLRDRGTHTGTQAIATITDLQAALDAKVEGVTGKGLSTEDYTTAEKGKLAGVAAGATVNATDASLRSRATHTGVQDIATVSGLQTALDGKLPLAGGAMGGQLVGQKRSLIMSGAAADGGEGNGSFVARSTSTGGDGNLAGMTFWHDSYAIRLGIRGDGYFGLGGYSRAAWSWYSDAAGNMVAAGNVQAYSDPDLKDNVVPIANALELIAKLDGVRFVWNHKTNLIGKPGQADIGVLADQVEAVMPEAVGRSIPDADNDGHQWRTVDYTKLVPVLIQALKELRCEVDSLKVRAG</sequence>
<proteinExistence type="predicted"/>
<keyword evidence="3" id="KW-1185">Reference proteome</keyword>
<dbReference type="EMBL" id="JBGBDC010000002">
    <property type="protein sequence ID" value="MEY2250371.1"/>
    <property type="molecule type" value="Genomic_DNA"/>
</dbReference>
<dbReference type="Pfam" id="PF13884">
    <property type="entry name" value="Peptidase_S74"/>
    <property type="match status" value="1"/>
</dbReference>